<dbReference type="GO" id="GO:0003700">
    <property type="term" value="F:DNA-binding transcription factor activity"/>
    <property type="evidence" value="ECO:0007669"/>
    <property type="project" value="InterPro"/>
</dbReference>
<accession>A0A0A8B4Y0</accession>
<dbReference type="InterPro" id="IPR036421">
    <property type="entry name" value="Fe_dep_repressor_sf"/>
</dbReference>
<dbReference type="HOGENOM" id="CLU_069532_3_2_11"/>
<dbReference type="EMBL" id="CP009302">
    <property type="protein sequence ID" value="AJC12541.1"/>
    <property type="molecule type" value="Genomic_DNA"/>
</dbReference>
<dbReference type="OrthoDB" id="9791355at2"/>
<dbReference type="SUPFAM" id="SSF47979">
    <property type="entry name" value="Iron-dependent repressor protein, dimerization domain"/>
    <property type="match status" value="1"/>
</dbReference>
<feature type="domain" description="HTH dtxR-type" evidence="5">
    <location>
        <begin position="4"/>
        <end position="66"/>
    </location>
</feature>
<keyword evidence="4" id="KW-0804">Transcription</keyword>
<dbReference type="Gene3D" id="1.10.60.10">
    <property type="entry name" value="Iron dependent repressor, metal binding and dimerisation domain"/>
    <property type="match status" value="1"/>
</dbReference>
<protein>
    <submittedName>
        <fullName evidence="6">DtxR family transcriptional regulator</fullName>
    </submittedName>
</protein>
<evidence type="ECO:0000256" key="3">
    <source>
        <dbReference type="ARBA" id="ARBA00023125"/>
    </source>
</evidence>
<dbReference type="STRING" id="1531429.JI75_07565"/>
<reference evidence="7" key="1">
    <citation type="submission" date="2014-08" db="EMBL/GenBank/DDBJ databases">
        <title>Coriobacteriaceae sp. complete genome.</title>
        <authorList>
            <person name="Looft T."/>
            <person name="Bayles D.O."/>
            <person name="Stanton T.B."/>
        </authorList>
    </citation>
    <scope>NUCLEOTIDE SEQUENCE [LARGE SCALE GENOMIC DNA]</scope>
    <source>
        <strain evidence="7">68-1-3</strain>
    </source>
</reference>
<dbReference type="KEGG" id="cbac:JI75_07565"/>
<keyword evidence="2" id="KW-0805">Transcription regulation</keyword>
<evidence type="ECO:0000256" key="1">
    <source>
        <dbReference type="ARBA" id="ARBA00007871"/>
    </source>
</evidence>
<evidence type="ECO:0000313" key="7">
    <source>
        <dbReference type="Proteomes" id="UP000031121"/>
    </source>
</evidence>
<dbReference type="InterPro" id="IPR001367">
    <property type="entry name" value="Fe_dep_repressor"/>
</dbReference>
<keyword evidence="3" id="KW-0238">DNA-binding</keyword>
<dbReference type="GO" id="GO:0046914">
    <property type="term" value="F:transition metal ion binding"/>
    <property type="evidence" value="ECO:0007669"/>
    <property type="project" value="InterPro"/>
</dbReference>
<reference evidence="6 7" key="2">
    <citation type="journal article" date="2015" name="Genome Announc.">
        <title>Complete Genome Sequence of Coriobacteriaceae Strain 68-1-3, a Novel Mucus-Degrading Isolate from the Swine Intestinal Tract.</title>
        <authorList>
            <person name="Looft T."/>
            <person name="Bayles D.O."/>
            <person name="Alt D.P."/>
            <person name="Stanton T.B."/>
        </authorList>
    </citation>
    <scope>NUCLEOTIDE SEQUENCE [LARGE SCALE GENOMIC DNA]</scope>
    <source>
        <strain evidence="6 7">68-1-3</strain>
    </source>
</reference>
<proteinExistence type="inferred from homology"/>
<dbReference type="InterPro" id="IPR022687">
    <property type="entry name" value="HTH_DTXR"/>
</dbReference>
<evidence type="ECO:0000259" key="5">
    <source>
        <dbReference type="PROSITE" id="PS50944"/>
    </source>
</evidence>
<evidence type="ECO:0000256" key="4">
    <source>
        <dbReference type="ARBA" id="ARBA00023163"/>
    </source>
</evidence>
<dbReference type="InterPro" id="IPR050536">
    <property type="entry name" value="DtxR_MntR_Metal-Reg"/>
</dbReference>
<dbReference type="PROSITE" id="PS50944">
    <property type="entry name" value="HTH_DTXR"/>
    <property type="match status" value="1"/>
</dbReference>
<dbReference type="AlphaFoldDB" id="A0A0A8B4Y0"/>
<dbReference type="Pfam" id="PF01325">
    <property type="entry name" value="Fe_dep_repress"/>
    <property type="match status" value="1"/>
</dbReference>
<organism evidence="6 7">
    <name type="scientific">Berryella intestinalis</name>
    <dbReference type="NCBI Taxonomy" id="1531429"/>
    <lineage>
        <taxon>Bacteria</taxon>
        <taxon>Bacillati</taxon>
        <taxon>Actinomycetota</taxon>
        <taxon>Coriobacteriia</taxon>
        <taxon>Eggerthellales</taxon>
        <taxon>Eggerthellaceae</taxon>
        <taxon>Berryella</taxon>
    </lineage>
</organism>
<dbReference type="PANTHER" id="PTHR33238:SF7">
    <property type="entry name" value="IRON-DEPENDENT TRANSCRIPTIONAL REGULATOR"/>
    <property type="match status" value="1"/>
</dbReference>
<dbReference type="SUPFAM" id="SSF46785">
    <property type="entry name" value="Winged helix' DNA-binding domain"/>
    <property type="match status" value="1"/>
</dbReference>
<dbReference type="Pfam" id="PF02742">
    <property type="entry name" value="Fe_dep_repr_C"/>
    <property type="match status" value="1"/>
</dbReference>
<dbReference type="InterPro" id="IPR022689">
    <property type="entry name" value="Iron_dep_repressor"/>
</dbReference>
<dbReference type="RefSeq" id="WP_039689937.1">
    <property type="nucleotide sequence ID" value="NZ_CP009302.1"/>
</dbReference>
<keyword evidence="7" id="KW-1185">Reference proteome</keyword>
<gene>
    <name evidence="6" type="ORF">JI75_07565</name>
</gene>
<dbReference type="PANTHER" id="PTHR33238">
    <property type="entry name" value="IRON (METAL) DEPENDENT REPRESSOR, DTXR FAMILY"/>
    <property type="match status" value="1"/>
</dbReference>
<dbReference type="Gene3D" id="1.10.10.10">
    <property type="entry name" value="Winged helix-like DNA-binding domain superfamily/Winged helix DNA-binding domain"/>
    <property type="match status" value="1"/>
</dbReference>
<comment type="similarity">
    <text evidence="1">Belongs to the DtxR/MntR family.</text>
</comment>
<dbReference type="SMART" id="SM00529">
    <property type="entry name" value="HTH_DTXR"/>
    <property type="match status" value="1"/>
</dbReference>
<sequence length="130" mass="14709">MEKMSKSHEDYLEAIVMLGGTDEVSVRSVDIAKKLEVSKASVNKAVSLLKEKGLADQPYYGDVTLTHEGYEYGRSVLERHHLLFAFLTQVLGIDDERADAEACLMEHAISDESFEKWRAYFKEHGLKAEI</sequence>
<dbReference type="Proteomes" id="UP000031121">
    <property type="component" value="Chromosome"/>
</dbReference>
<dbReference type="InterPro" id="IPR036388">
    <property type="entry name" value="WH-like_DNA-bd_sf"/>
</dbReference>
<name>A0A0A8B4Y0_9ACTN</name>
<dbReference type="GO" id="GO:0003677">
    <property type="term" value="F:DNA binding"/>
    <property type="evidence" value="ECO:0007669"/>
    <property type="project" value="UniProtKB-KW"/>
</dbReference>
<dbReference type="GO" id="GO:0046983">
    <property type="term" value="F:protein dimerization activity"/>
    <property type="evidence" value="ECO:0007669"/>
    <property type="project" value="InterPro"/>
</dbReference>
<dbReference type="InterPro" id="IPR036390">
    <property type="entry name" value="WH_DNA-bd_sf"/>
</dbReference>
<evidence type="ECO:0000256" key="2">
    <source>
        <dbReference type="ARBA" id="ARBA00023015"/>
    </source>
</evidence>
<evidence type="ECO:0000313" key="6">
    <source>
        <dbReference type="EMBL" id="AJC12541.1"/>
    </source>
</evidence>